<feature type="region of interest" description="Disordered" evidence="1">
    <location>
        <begin position="36"/>
        <end position="80"/>
    </location>
</feature>
<gene>
    <name evidence="3" type="ORF">Acr_01g0012430</name>
</gene>
<keyword evidence="4" id="KW-1185">Reference proteome</keyword>
<comment type="caution">
    <text evidence="3">The sequence shown here is derived from an EMBL/GenBank/DDBJ whole genome shotgun (WGS) entry which is preliminary data.</text>
</comment>
<feature type="compositionally biased region" description="Basic and acidic residues" evidence="1">
    <location>
        <begin position="47"/>
        <end position="57"/>
    </location>
</feature>
<keyword evidence="2" id="KW-0732">Signal</keyword>
<reference evidence="3 4" key="1">
    <citation type="submission" date="2019-07" db="EMBL/GenBank/DDBJ databases">
        <title>De Novo Assembly of kiwifruit Actinidia rufa.</title>
        <authorList>
            <person name="Sugita-Konishi S."/>
            <person name="Sato K."/>
            <person name="Mori E."/>
            <person name="Abe Y."/>
            <person name="Kisaki G."/>
            <person name="Hamano K."/>
            <person name="Suezawa K."/>
            <person name="Otani M."/>
            <person name="Fukuda T."/>
            <person name="Manabe T."/>
            <person name="Gomi K."/>
            <person name="Tabuchi M."/>
            <person name="Akimitsu K."/>
            <person name="Kataoka I."/>
        </authorList>
    </citation>
    <scope>NUCLEOTIDE SEQUENCE [LARGE SCALE GENOMIC DNA]</scope>
    <source>
        <strain evidence="4">cv. Fuchu</strain>
    </source>
</reference>
<evidence type="ECO:0000313" key="4">
    <source>
        <dbReference type="Proteomes" id="UP000585474"/>
    </source>
</evidence>
<dbReference type="AlphaFoldDB" id="A0A7J0E4L3"/>
<dbReference type="Proteomes" id="UP000585474">
    <property type="component" value="Unassembled WGS sequence"/>
</dbReference>
<dbReference type="OrthoDB" id="1938149at2759"/>
<name>A0A7J0E4L3_9ERIC</name>
<proteinExistence type="predicted"/>
<sequence length="80" mass="8487">MAKNSTMLTCAFLVALTLSYGVWFTEESQLGANIEPKAPYESVGGGGRHEVTSEKAFRPTSPGHSPGAGHSLPPPMDRKV</sequence>
<organism evidence="3 4">
    <name type="scientific">Actinidia rufa</name>
    <dbReference type="NCBI Taxonomy" id="165716"/>
    <lineage>
        <taxon>Eukaryota</taxon>
        <taxon>Viridiplantae</taxon>
        <taxon>Streptophyta</taxon>
        <taxon>Embryophyta</taxon>
        <taxon>Tracheophyta</taxon>
        <taxon>Spermatophyta</taxon>
        <taxon>Magnoliopsida</taxon>
        <taxon>eudicotyledons</taxon>
        <taxon>Gunneridae</taxon>
        <taxon>Pentapetalae</taxon>
        <taxon>asterids</taxon>
        <taxon>Ericales</taxon>
        <taxon>Actinidiaceae</taxon>
        <taxon>Actinidia</taxon>
    </lineage>
</organism>
<dbReference type="EMBL" id="BJWL01000001">
    <property type="protein sequence ID" value="GFY81434.1"/>
    <property type="molecule type" value="Genomic_DNA"/>
</dbReference>
<feature type="chain" id="PRO_5029731534" evidence="2">
    <location>
        <begin position="22"/>
        <end position="80"/>
    </location>
</feature>
<evidence type="ECO:0000256" key="2">
    <source>
        <dbReference type="SAM" id="SignalP"/>
    </source>
</evidence>
<evidence type="ECO:0000313" key="3">
    <source>
        <dbReference type="EMBL" id="GFY81434.1"/>
    </source>
</evidence>
<protein>
    <submittedName>
        <fullName evidence="3">Uncharacterized protein</fullName>
    </submittedName>
</protein>
<accession>A0A7J0E4L3</accession>
<feature type="signal peptide" evidence="2">
    <location>
        <begin position="1"/>
        <end position="21"/>
    </location>
</feature>
<evidence type="ECO:0000256" key="1">
    <source>
        <dbReference type="SAM" id="MobiDB-lite"/>
    </source>
</evidence>